<dbReference type="EMBL" id="HE579072">
    <property type="protein sequence ID" value="CCJ09978.1"/>
    <property type="molecule type" value="Genomic_DNA"/>
</dbReference>
<dbReference type="InterPro" id="IPR007489">
    <property type="entry name" value="RocS-like_C"/>
</dbReference>
<feature type="domain" description="Regulator of chromosome segregation-like C-terminal" evidence="3">
    <location>
        <begin position="134"/>
        <end position="175"/>
    </location>
</feature>
<dbReference type="KEGG" id="sauj:SAI2T2_20100"/>
<dbReference type="KEGG" id="saut:SAI1T1_10100"/>
<feature type="region of interest" description="Disordered" evidence="2">
    <location>
        <begin position="218"/>
        <end position="271"/>
    </location>
</feature>
<dbReference type="AlphaFoldDB" id="A0A7U7EX67"/>
<evidence type="ECO:0000313" key="4">
    <source>
        <dbReference type="EMBL" id="CCJ09978.1"/>
    </source>
</evidence>
<dbReference type="Proteomes" id="UP000032744">
    <property type="component" value="Plasmid pI7S6"/>
</dbReference>
<evidence type="ECO:0000259" key="3">
    <source>
        <dbReference type="Pfam" id="PF04394"/>
    </source>
</evidence>
<dbReference type="KEGG" id="sauy:SAI8T7_20100"/>
<sequence>MVKFRYQFMYLRMNVMKTIKMVADELNVTKQTIVNNAKNLNISFKKENGINYINDNDCLKIIEKITKKERTMQNKESIKKERFNENTAEFEKHIYNNSNGFESLKTKVNELEKQIEIFETRAKNDEKYIENLTKQLDQQNSNVNTLNKLLENQQILALESNKKIQKLENQLEEERQLNYSFDTATNDRQSINPQEATFTEEYQNSNQQQKKIQPIEAELNHKGITKAKKDDSSNEDVLKRDDKLSEEIESGPEDREVETPKKGFWSRLFGS</sequence>
<dbReference type="KEGG" id="saux:SAI6T6_20100"/>
<feature type="coiled-coil region" evidence="1">
    <location>
        <begin position="101"/>
        <end position="177"/>
    </location>
</feature>
<protein>
    <submittedName>
        <fullName evidence="4">Hypothetical cytosolic protein</fullName>
    </submittedName>
</protein>
<dbReference type="KEGG" id="sauq:SAI4T8_20100"/>
<dbReference type="Pfam" id="PF04394">
    <property type="entry name" value="DUF536"/>
    <property type="match status" value="1"/>
</dbReference>
<organism evidence="4 5">
    <name type="scientific">Staphylococcus aureus subsp. aureus ST228</name>
    <dbReference type="NCBI Taxonomy" id="1074919"/>
    <lineage>
        <taxon>Bacteria</taxon>
        <taxon>Bacillati</taxon>
        <taxon>Bacillota</taxon>
        <taxon>Bacilli</taxon>
        <taxon>Bacillales</taxon>
        <taxon>Staphylococcaceae</taxon>
        <taxon>Staphylococcus</taxon>
    </lineage>
</organism>
<accession>A0A7U7EX67</accession>
<evidence type="ECO:0000256" key="2">
    <source>
        <dbReference type="SAM" id="MobiDB-lite"/>
    </source>
</evidence>
<evidence type="ECO:0000256" key="1">
    <source>
        <dbReference type="SAM" id="Coils"/>
    </source>
</evidence>
<keyword evidence="4" id="KW-0614">Plasmid</keyword>
<proteinExistence type="predicted"/>
<geneLocation type="plasmid" evidence="4 5">
    <name>pI7S6</name>
</geneLocation>
<dbReference type="KEGG" id="sauv:SAI7S6_20100"/>
<reference evidence="4 5" key="1">
    <citation type="journal article" date="2012" name="PLoS ONE">
        <title>Short term evolution of a highly transmissible methicillin-resistant Staphylococcus aureus clone (ST228) in a tertiary care hospital.</title>
        <authorList>
            <person name="Vogel V."/>
            <person name="Falquet L."/>
            <person name="Calderon-Copete S.P."/>
            <person name="Basset P."/>
            <person name="Blanc D.S."/>
        </authorList>
    </citation>
    <scope>NUCLEOTIDE SEQUENCE [LARGE SCALE GENOMIC DNA]</scope>
    <source>
        <strain evidence="5">ST228/18412</strain>
        <plasmid evidence="4 5">pI7S6</plasmid>
    </source>
</reference>
<evidence type="ECO:0000313" key="5">
    <source>
        <dbReference type="Proteomes" id="UP000032744"/>
    </source>
</evidence>
<gene>
    <name evidence="4" type="ORF">SAI7S6_20100</name>
</gene>
<feature type="compositionally biased region" description="Basic and acidic residues" evidence="2">
    <location>
        <begin position="227"/>
        <end position="261"/>
    </location>
</feature>
<keyword evidence="1" id="KW-0175">Coiled coil</keyword>
<dbReference type="KEGG" id="sauk:SAI3T3_20100"/>
<name>A0A7U7EX67_STAAU</name>